<dbReference type="EMBL" id="CAJVPU010053713">
    <property type="protein sequence ID" value="CAG8765652.1"/>
    <property type="molecule type" value="Genomic_DNA"/>
</dbReference>
<comment type="caution">
    <text evidence="1">The sequence shown here is derived from an EMBL/GenBank/DDBJ whole genome shotgun (WGS) entry which is preliminary data.</text>
</comment>
<feature type="non-terminal residue" evidence="1">
    <location>
        <position position="115"/>
    </location>
</feature>
<proteinExistence type="predicted"/>
<name>A0ACA9QV42_9GLOM</name>
<evidence type="ECO:0000313" key="1">
    <source>
        <dbReference type="EMBL" id="CAG8765652.1"/>
    </source>
</evidence>
<organism evidence="1 2">
    <name type="scientific">Dentiscutata heterogama</name>
    <dbReference type="NCBI Taxonomy" id="1316150"/>
    <lineage>
        <taxon>Eukaryota</taxon>
        <taxon>Fungi</taxon>
        <taxon>Fungi incertae sedis</taxon>
        <taxon>Mucoromycota</taxon>
        <taxon>Glomeromycotina</taxon>
        <taxon>Glomeromycetes</taxon>
        <taxon>Diversisporales</taxon>
        <taxon>Gigasporaceae</taxon>
        <taxon>Dentiscutata</taxon>
    </lineage>
</organism>
<keyword evidence="2" id="KW-1185">Reference proteome</keyword>
<reference evidence="1" key="1">
    <citation type="submission" date="2021-06" db="EMBL/GenBank/DDBJ databases">
        <authorList>
            <person name="Kallberg Y."/>
            <person name="Tangrot J."/>
            <person name="Rosling A."/>
        </authorList>
    </citation>
    <scope>NUCLEOTIDE SEQUENCE</scope>
    <source>
        <strain evidence="1">IL203A</strain>
    </source>
</reference>
<feature type="non-terminal residue" evidence="1">
    <location>
        <position position="1"/>
    </location>
</feature>
<sequence>EASKALSDMFNQQTTHLVINYSKIPNFSVNSDNKDDSNDDTCPKDDRTSGLSKTDEIVNNAPKISTIQPYINLNNGVIQIPTKLIDESWSFFMTYFLNTGLLWIFQARDVAGYER</sequence>
<accession>A0ACA9QV42</accession>
<gene>
    <name evidence="1" type="ORF">DHETER_LOCUS15548</name>
</gene>
<dbReference type="Proteomes" id="UP000789702">
    <property type="component" value="Unassembled WGS sequence"/>
</dbReference>
<protein>
    <submittedName>
        <fullName evidence="1">16289_t:CDS:1</fullName>
    </submittedName>
</protein>
<evidence type="ECO:0000313" key="2">
    <source>
        <dbReference type="Proteomes" id="UP000789702"/>
    </source>
</evidence>